<dbReference type="Proteomes" id="UP001159428">
    <property type="component" value="Unassembled WGS sequence"/>
</dbReference>
<accession>A0AAU9Y1F3</accession>
<comment type="caution">
    <text evidence="1">The sequence shown here is derived from an EMBL/GenBank/DDBJ whole genome shotgun (WGS) entry which is preliminary data.</text>
</comment>
<feature type="non-terminal residue" evidence="1">
    <location>
        <position position="130"/>
    </location>
</feature>
<proteinExistence type="predicted"/>
<organism evidence="1 2">
    <name type="scientific">Pocillopora meandrina</name>
    <dbReference type="NCBI Taxonomy" id="46732"/>
    <lineage>
        <taxon>Eukaryota</taxon>
        <taxon>Metazoa</taxon>
        <taxon>Cnidaria</taxon>
        <taxon>Anthozoa</taxon>
        <taxon>Hexacorallia</taxon>
        <taxon>Scleractinia</taxon>
        <taxon>Astrocoeniina</taxon>
        <taxon>Pocilloporidae</taxon>
        <taxon>Pocillopora</taxon>
    </lineage>
</organism>
<evidence type="ECO:0000313" key="2">
    <source>
        <dbReference type="Proteomes" id="UP001159428"/>
    </source>
</evidence>
<reference evidence="1 2" key="1">
    <citation type="submission" date="2022-05" db="EMBL/GenBank/DDBJ databases">
        <authorList>
            <consortium name="Genoscope - CEA"/>
            <person name="William W."/>
        </authorList>
    </citation>
    <scope>NUCLEOTIDE SEQUENCE [LARGE SCALE GENOMIC DNA]</scope>
</reference>
<sequence>SNYAEKSEITFEEEDHVILYHYIFRIKNGGLFNLRNSTRCGFVVVNCLFALAALDSTSELSNPLDTWRKEDQDNVSPHGKALFRNDEFMDKLVNSYIMSSVELFDLNYTAARVLLNAMPGLESAAVFQDM</sequence>
<protein>
    <submittedName>
        <fullName evidence="1">Uncharacterized protein</fullName>
    </submittedName>
</protein>
<dbReference type="AlphaFoldDB" id="A0AAU9Y1F3"/>
<name>A0AAU9Y1F3_9CNID</name>
<evidence type="ECO:0000313" key="1">
    <source>
        <dbReference type="EMBL" id="CAH3162911.1"/>
    </source>
</evidence>
<keyword evidence="2" id="KW-1185">Reference proteome</keyword>
<dbReference type="EMBL" id="CALNXJ010000088">
    <property type="protein sequence ID" value="CAH3162911.1"/>
    <property type="molecule type" value="Genomic_DNA"/>
</dbReference>
<feature type="non-terminal residue" evidence="1">
    <location>
        <position position="1"/>
    </location>
</feature>
<gene>
    <name evidence="1" type="ORF">PMEA_00034423</name>
</gene>